<evidence type="ECO:0000256" key="1">
    <source>
        <dbReference type="SAM" id="MobiDB-lite"/>
    </source>
</evidence>
<gene>
    <name evidence="3" type="ORF">ECPE_LOCUS9974</name>
</gene>
<dbReference type="AlphaFoldDB" id="A0A183ASN9"/>
<evidence type="ECO:0000313" key="3">
    <source>
        <dbReference type="EMBL" id="VDP86280.1"/>
    </source>
</evidence>
<sequence>MICLLCVLDISLQFIQSYPYPVKELQMNIRRAQSEPSTDPEGSADGEGFRHSIRPWSNPNAFTEGIDGTGLHGAYMVLDPTFDLTRLMKHLHIPLSVATAHKLDEHLQALLKPARNAVTELLGIRELLFMSLRKLN</sequence>
<reference evidence="5" key="1">
    <citation type="submission" date="2016-06" db="UniProtKB">
        <authorList>
            <consortium name="WormBaseParasite"/>
        </authorList>
    </citation>
    <scope>IDENTIFICATION</scope>
</reference>
<dbReference type="Gene3D" id="1.10.150.50">
    <property type="entry name" value="Transcription Factor, Ets-1"/>
    <property type="match status" value="1"/>
</dbReference>
<reference evidence="3 4" key="2">
    <citation type="submission" date="2018-11" db="EMBL/GenBank/DDBJ databases">
        <authorList>
            <consortium name="Pathogen Informatics"/>
        </authorList>
    </citation>
    <scope>NUCLEOTIDE SEQUENCE [LARGE SCALE GENOMIC DNA]</scope>
    <source>
        <strain evidence="3 4">Egypt</strain>
    </source>
</reference>
<organism evidence="5">
    <name type="scientific">Echinostoma caproni</name>
    <dbReference type="NCBI Taxonomy" id="27848"/>
    <lineage>
        <taxon>Eukaryota</taxon>
        <taxon>Metazoa</taxon>
        <taxon>Spiralia</taxon>
        <taxon>Lophotrochozoa</taxon>
        <taxon>Platyhelminthes</taxon>
        <taxon>Trematoda</taxon>
        <taxon>Digenea</taxon>
        <taxon>Plagiorchiida</taxon>
        <taxon>Echinostomata</taxon>
        <taxon>Echinostomatoidea</taxon>
        <taxon>Echinostomatidae</taxon>
        <taxon>Echinostoma</taxon>
    </lineage>
</organism>
<dbReference type="EMBL" id="UZAN01048260">
    <property type="protein sequence ID" value="VDP86280.1"/>
    <property type="molecule type" value="Genomic_DNA"/>
</dbReference>
<proteinExistence type="predicted"/>
<dbReference type="WBParaSite" id="ECPE_0001000601-mRNA-1">
    <property type="protein sequence ID" value="ECPE_0001000601-mRNA-1"/>
    <property type="gene ID" value="ECPE_0001000601"/>
</dbReference>
<protein>
    <submittedName>
        <fullName evidence="5">SEC63 domain-containing protein</fullName>
    </submittedName>
</protein>
<keyword evidence="4" id="KW-1185">Reference proteome</keyword>
<dbReference type="OrthoDB" id="2132119at2759"/>
<evidence type="ECO:0000313" key="5">
    <source>
        <dbReference type="WBParaSite" id="ECPE_0001000601-mRNA-1"/>
    </source>
</evidence>
<feature type="chain" id="PRO_5043138201" evidence="2">
    <location>
        <begin position="18"/>
        <end position="136"/>
    </location>
</feature>
<evidence type="ECO:0000256" key="2">
    <source>
        <dbReference type="SAM" id="SignalP"/>
    </source>
</evidence>
<feature type="region of interest" description="Disordered" evidence="1">
    <location>
        <begin position="31"/>
        <end position="52"/>
    </location>
</feature>
<dbReference type="InterPro" id="IPR013761">
    <property type="entry name" value="SAM/pointed_sf"/>
</dbReference>
<evidence type="ECO:0000313" key="4">
    <source>
        <dbReference type="Proteomes" id="UP000272942"/>
    </source>
</evidence>
<name>A0A183ASN9_9TREM</name>
<feature type="signal peptide" evidence="2">
    <location>
        <begin position="1"/>
        <end position="17"/>
    </location>
</feature>
<accession>A0A183ASN9</accession>
<keyword evidence="2" id="KW-0732">Signal</keyword>
<dbReference type="Proteomes" id="UP000272942">
    <property type="component" value="Unassembled WGS sequence"/>
</dbReference>